<sequence>MDFSKLITCCAFALSFAFLTSCGSESGGSYSRSETLYLSGSQWGDPSTFNLLANSWEVAWPANDRFNIMYEPIIAYNSITGANEPLLGALVQYDTEKVVVDIQPEARWSDGVPVTSADVKFVYELGERFPEQASSVYAGIRQVVSEVKVETVNNVERLTFIVNKEARNNPLLVLDLLQAIRIIPAHVFEKYLAENNNDLDAVKKIKCDEKPVVSGPYNLKHYNNERIILERRDDYWGNKVLYDGELPTPKYIIHPIYKNNDHFAVNLQKGALDASMNYIPRISEMKKDGVRTWFDDPPYFIPGSMHFLYLNNTKAPLNDKKLPPPLWLPP</sequence>
<dbReference type="GO" id="GO:0015833">
    <property type="term" value="P:peptide transport"/>
    <property type="evidence" value="ECO:0007669"/>
    <property type="project" value="TreeGrafter"/>
</dbReference>
<evidence type="ECO:0000313" key="2">
    <source>
        <dbReference type="EMBL" id="AGS52458.1"/>
    </source>
</evidence>
<reference evidence="2" key="1">
    <citation type="submission" date="2012-03" db="EMBL/GenBank/DDBJ databases">
        <title>Functional metagenomics reveals considerable lignocellulase gene clusters in the gut microbiome of a wood-feeding higher termite.</title>
        <authorList>
            <person name="Liu N."/>
        </authorList>
    </citation>
    <scope>NUCLEOTIDE SEQUENCE</scope>
</reference>
<proteinExistence type="predicted"/>
<name>A0A806JZA3_9BACT</name>
<dbReference type="Gene3D" id="3.90.76.10">
    <property type="entry name" value="Dipeptide-binding Protein, Domain 1"/>
    <property type="match status" value="1"/>
</dbReference>
<dbReference type="PROSITE" id="PS51257">
    <property type="entry name" value="PROKAR_LIPOPROTEIN"/>
    <property type="match status" value="1"/>
</dbReference>
<dbReference type="Pfam" id="PF00496">
    <property type="entry name" value="SBP_bac_5"/>
    <property type="match status" value="1"/>
</dbReference>
<dbReference type="PANTHER" id="PTHR30290:SF82">
    <property type="entry name" value="ABC-TYPE DIPEPTIDE_OLIGOPEPTIDE TRANSPORT SYSTEM, PERIPLASMIC COMPONENT"/>
    <property type="match status" value="1"/>
</dbReference>
<dbReference type="InterPro" id="IPR039424">
    <property type="entry name" value="SBP_5"/>
</dbReference>
<dbReference type="InterPro" id="IPR000914">
    <property type="entry name" value="SBP_5_dom"/>
</dbReference>
<protein>
    <submittedName>
        <fullName evidence="2">Extracellular solute-binding protein, family 5</fullName>
    </submittedName>
</protein>
<evidence type="ECO:0000259" key="1">
    <source>
        <dbReference type="Pfam" id="PF00496"/>
    </source>
</evidence>
<accession>A0A806JZA3</accession>
<dbReference type="AlphaFoldDB" id="A0A806JZA3"/>
<dbReference type="GO" id="GO:1904680">
    <property type="term" value="F:peptide transmembrane transporter activity"/>
    <property type="evidence" value="ECO:0007669"/>
    <property type="project" value="TreeGrafter"/>
</dbReference>
<dbReference type="Gene3D" id="3.40.190.10">
    <property type="entry name" value="Periplasmic binding protein-like II"/>
    <property type="match status" value="1"/>
</dbReference>
<organism evidence="2">
    <name type="scientific">uncultured bacterium contig00103</name>
    <dbReference type="NCBI Taxonomy" id="1181570"/>
    <lineage>
        <taxon>Bacteria</taxon>
        <taxon>environmental samples</taxon>
    </lineage>
</organism>
<dbReference type="EMBL" id="JQ844195">
    <property type="protein sequence ID" value="AGS52458.1"/>
    <property type="molecule type" value="Genomic_DNA"/>
</dbReference>
<dbReference type="SUPFAM" id="SSF53850">
    <property type="entry name" value="Periplasmic binding protein-like II"/>
    <property type="match status" value="1"/>
</dbReference>
<feature type="domain" description="Solute-binding protein family 5" evidence="1">
    <location>
        <begin position="93"/>
        <end position="322"/>
    </location>
</feature>
<dbReference type="PANTHER" id="PTHR30290">
    <property type="entry name" value="PERIPLASMIC BINDING COMPONENT OF ABC TRANSPORTER"/>
    <property type="match status" value="1"/>
</dbReference>